<organism evidence="2 3">
    <name type="scientific">Streptomyces erythrochromogenes</name>
    <dbReference type="NCBI Taxonomy" id="285574"/>
    <lineage>
        <taxon>Bacteria</taxon>
        <taxon>Bacillati</taxon>
        <taxon>Actinomycetota</taxon>
        <taxon>Actinomycetes</taxon>
        <taxon>Kitasatosporales</taxon>
        <taxon>Streptomycetaceae</taxon>
        <taxon>Streptomyces</taxon>
    </lineage>
</organism>
<evidence type="ECO:0000313" key="1">
    <source>
        <dbReference type="EMBL" id="WUN77035.1"/>
    </source>
</evidence>
<evidence type="ECO:0000313" key="2">
    <source>
        <dbReference type="EMBL" id="WUN83998.1"/>
    </source>
</evidence>
<reference evidence="2" key="1">
    <citation type="submission" date="2022-10" db="EMBL/GenBank/DDBJ databases">
        <title>The complete genomes of actinobacterial strains from the NBC collection.</title>
        <authorList>
            <person name="Joergensen T.S."/>
            <person name="Alvarez Arevalo M."/>
            <person name="Sterndorff E.B."/>
            <person name="Faurdal D."/>
            <person name="Vuksanovic O."/>
            <person name="Mourched A.-S."/>
            <person name="Charusanti P."/>
            <person name="Shaw S."/>
            <person name="Blin K."/>
            <person name="Weber T."/>
        </authorList>
    </citation>
    <scope>NUCLEOTIDE SEQUENCE</scope>
    <source>
        <strain evidence="2">NBC_00303</strain>
    </source>
</reference>
<accession>A0ABZ1QMR1</accession>
<name>A0ABZ1QMR1_9ACTN</name>
<sequence length="59" mass="6180">MAALGSSFIATDAPTATAANTMSVFAAVAVDYCRHSTWSLARNIPDFAIAIEEVEQGFA</sequence>
<protein>
    <submittedName>
        <fullName evidence="2">Uncharacterized protein</fullName>
    </submittedName>
</protein>
<evidence type="ECO:0000313" key="3">
    <source>
        <dbReference type="Proteomes" id="UP001432312"/>
    </source>
</evidence>
<dbReference type="RefSeq" id="WP_328738213.1">
    <property type="nucleotide sequence ID" value="NZ_CP108036.1"/>
</dbReference>
<dbReference type="GeneID" id="95502214"/>
<proteinExistence type="predicted"/>
<keyword evidence="3" id="KW-1185">Reference proteome</keyword>
<dbReference type="EMBL" id="CP108036">
    <property type="protein sequence ID" value="WUN77035.1"/>
    <property type="molecule type" value="Genomic_DNA"/>
</dbReference>
<gene>
    <name evidence="1" type="ORF">OHA91_00050</name>
    <name evidence="2" type="ORF">OHA91_39205</name>
</gene>
<dbReference type="EMBL" id="CP108036">
    <property type="protein sequence ID" value="WUN83998.1"/>
    <property type="molecule type" value="Genomic_DNA"/>
</dbReference>
<dbReference type="Proteomes" id="UP001432312">
    <property type="component" value="Chromosome"/>
</dbReference>